<evidence type="ECO:0000256" key="2">
    <source>
        <dbReference type="ARBA" id="ARBA00022801"/>
    </source>
</evidence>
<dbReference type="SUPFAM" id="SSF109604">
    <property type="entry name" value="HD-domain/PDEase-like"/>
    <property type="match status" value="1"/>
</dbReference>
<dbReference type="PROSITE" id="PS51845">
    <property type="entry name" value="PDEASE_I_2"/>
    <property type="match status" value="1"/>
</dbReference>
<dbReference type="GO" id="GO:0004114">
    <property type="term" value="F:3',5'-cyclic-nucleotide phosphodiesterase activity"/>
    <property type="evidence" value="ECO:0007669"/>
    <property type="project" value="InterPro"/>
</dbReference>
<evidence type="ECO:0000256" key="1">
    <source>
        <dbReference type="ARBA" id="ARBA00022723"/>
    </source>
</evidence>
<keyword evidence="1" id="KW-0479">Metal-binding</keyword>
<dbReference type="EMBL" id="BPLR01008687">
    <property type="protein sequence ID" value="GIY26463.1"/>
    <property type="molecule type" value="Genomic_DNA"/>
</dbReference>
<gene>
    <name evidence="4" type="primary">PDE3B</name>
    <name evidence="4" type="ORF">CEXT_729421</name>
</gene>
<organism evidence="4 5">
    <name type="scientific">Caerostris extrusa</name>
    <name type="common">Bark spider</name>
    <name type="synonym">Caerostris bankana</name>
    <dbReference type="NCBI Taxonomy" id="172846"/>
    <lineage>
        <taxon>Eukaryota</taxon>
        <taxon>Metazoa</taxon>
        <taxon>Ecdysozoa</taxon>
        <taxon>Arthropoda</taxon>
        <taxon>Chelicerata</taxon>
        <taxon>Arachnida</taxon>
        <taxon>Araneae</taxon>
        <taxon>Araneomorphae</taxon>
        <taxon>Entelegynae</taxon>
        <taxon>Araneoidea</taxon>
        <taxon>Araneidae</taxon>
        <taxon>Caerostris</taxon>
    </lineage>
</organism>
<accession>A0AAV4S335</accession>
<dbReference type="GO" id="GO:0046872">
    <property type="term" value="F:metal ion binding"/>
    <property type="evidence" value="ECO:0007669"/>
    <property type="project" value="UniProtKB-KW"/>
</dbReference>
<evidence type="ECO:0000259" key="3">
    <source>
        <dbReference type="PROSITE" id="PS51845"/>
    </source>
</evidence>
<sequence>MGKDIFVIPRPLLWESRSETGCIKEFRSEVNGVGQLGIIGFGIFPLENVCFQIGLKVPYIFLYREDAVCLPTKIPQRGGEVNRIGQSGITGFGIFPLENAVLYNDRSVLENHHAAAAWNLFLSRPEYNFLCHLDTAEFKRFRFLVIECILATDLKGTLRSWPNSMQR</sequence>
<feature type="domain" description="PDEase" evidence="3">
    <location>
        <begin position="100"/>
        <end position="167"/>
    </location>
</feature>
<dbReference type="AlphaFoldDB" id="A0AAV4S335"/>
<dbReference type="Pfam" id="PF00233">
    <property type="entry name" value="PDEase_I"/>
    <property type="match status" value="1"/>
</dbReference>
<protein>
    <submittedName>
        <fullName evidence="4">cGMP-inhibited 3',5'-cyclic phosphodiesterase B</fullName>
    </submittedName>
</protein>
<keyword evidence="5" id="KW-1185">Reference proteome</keyword>
<dbReference type="InterPro" id="IPR002073">
    <property type="entry name" value="PDEase_catalytic_dom"/>
</dbReference>
<dbReference type="PANTHER" id="PTHR11347">
    <property type="entry name" value="CYCLIC NUCLEOTIDE PHOSPHODIESTERASE"/>
    <property type="match status" value="1"/>
</dbReference>
<name>A0AAV4S335_CAEEX</name>
<dbReference type="Gene3D" id="1.10.1300.10">
    <property type="entry name" value="3'5'-cyclic nucleotide phosphodiesterase, catalytic domain"/>
    <property type="match status" value="1"/>
</dbReference>
<dbReference type="InterPro" id="IPR036971">
    <property type="entry name" value="PDEase_catalytic_dom_sf"/>
</dbReference>
<keyword evidence="2" id="KW-0378">Hydrolase</keyword>
<reference evidence="4 5" key="1">
    <citation type="submission" date="2021-06" db="EMBL/GenBank/DDBJ databases">
        <title>Caerostris extrusa draft genome.</title>
        <authorList>
            <person name="Kono N."/>
            <person name="Arakawa K."/>
        </authorList>
    </citation>
    <scope>NUCLEOTIDE SEQUENCE [LARGE SCALE GENOMIC DNA]</scope>
</reference>
<dbReference type="GO" id="GO:0007165">
    <property type="term" value="P:signal transduction"/>
    <property type="evidence" value="ECO:0007669"/>
    <property type="project" value="InterPro"/>
</dbReference>
<evidence type="ECO:0000313" key="5">
    <source>
        <dbReference type="Proteomes" id="UP001054945"/>
    </source>
</evidence>
<proteinExistence type="predicted"/>
<dbReference type="Proteomes" id="UP001054945">
    <property type="component" value="Unassembled WGS sequence"/>
</dbReference>
<comment type="caution">
    <text evidence="4">The sequence shown here is derived from an EMBL/GenBank/DDBJ whole genome shotgun (WGS) entry which is preliminary data.</text>
</comment>
<evidence type="ECO:0000313" key="4">
    <source>
        <dbReference type="EMBL" id="GIY26463.1"/>
    </source>
</evidence>